<sequence length="507" mass="53355">MLQIKLHRHSAQRSGTGQHQTSAAFPTGISIHRLDSRPHTSQLLISASVSGGNDKRRGYSTRALPAETHVDVVGFGNLCVDAVLPMEELPPADRGIRRQLLDTLTRSPPDRSSWEVGGNCNFMVAASRLGLQVASVGHIGTDIYGEFMDEVLRSEGIHATTQIAPSRSKPPQPLELTSAQSTPNGASTSGAHLDSTLICFVLVDPESRHAFCSRYDFGPWPLLEGIRALPGKATSVLRSARAVFTNGFIFDELPLEAVQGACTDAIQHGAAIFFDPGPRCQTMLEGPRRAALDLLLDLSAVVLMTEEEARVVTGLDDPEAAAQWVLARPGCRAEWVVVKMGGQGALLCARTDASSNCSSNRSGTTNGKGNRKENGGCGCKDSGSSTALTTTTRLGAVKVEVLDTVGCGDSFAAAVVMGFISGWPGDVTLALANAVGGATATGRGAGRNVARLEKVLALLEDGARGAADGGLEQAASFARAQELLLQSLASRQHLREQSREQQLSAAA</sequence>
<dbReference type="PANTHER" id="PTHR47826:SF1">
    <property type="entry name" value="OS03G0164700 PROTEIN"/>
    <property type="match status" value="1"/>
</dbReference>
<dbReference type="Gene3D" id="3.40.1190.20">
    <property type="match status" value="1"/>
</dbReference>
<name>A0A8J4F6A4_9CHLO</name>
<feature type="region of interest" description="Disordered" evidence="1">
    <location>
        <begin position="1"/>
        <end position="22"/>
    </location>
</feature>
<dbReference type="Proteomes" id="UP000747399">
    <property type="component" value="Unassembled WGS sequence"/>
</dbReference>
<proteinExistence type="predicted"/>
<accession>A0A8J4F6A4</accession>
<keyword evidence="4" id="KW-1185">Reference proteome</keyword>
<gene>
    <name evidence="3" type="ORF">Vafri_17089</name>
</gene>
<evidence type="ECO:0000313" key="3">
    <source>
        <dbReference type="EMBL" id="GIL62876.1"/>
    </source>
</evidence>
<feature type="region of interest" description="Disordered" evidence="1">
    <location>
        <begin position="162"/>
        <end position="188"/>
    </location>
</feature>
<dbReference type="Pfam" id="PF00294">
    <property type="entry name" value="PfkB"/>
    <property type="match status" value="2"/>
</dbReference>
<dbReference type="AlphaFoldDB" id="A0A8J4F6A4"/>
<evidence type="ECO:0000259" key="2">
    <source>
        <dbReference type="Pfam" id="PF00294"/>
    </source>
</evidence>
<feature type="compositionally biased region" description="Basic residues" evidence="1">
    <location>
        <begin position="1"/>
        <end position="11"/>
    </location>
</feature>
<feature type="region of interest" description="Disordered" evidence="1">
    <location>
        <begin position="354"/>
        <end position="385"/>
    </location>
</feature>
<feature type="domain" description="Carbohydrate kinase PfkB" evidence="2">
    <location>
        <begin position="235"/>
        <end position="349"/>
    </location>
</feature>
<dbReference type="SUPFAM" id="SSF53613">
    <property type="entry name" value="Ribokinase-like"/>
    <property type="match status" value="1"/>
</dbReference>
<dbReference type="InterPro" id="IPR029056">
    <property type="entry name" value="Ribokinase-like"/>
</dbReference>
<feature type="compositionally biased region" description="Polar residues" evidence="1">
    <location>
        <begin position="12"/>
        <end position="22"/>
    </location>
</feature>
<evidence type="ECO:0000256" key="1">
    <source>
        <dbReference type="SAM" id="MobiDB-lite"/>
    </source>
</evidence>
<evidence type="ECO:0000313" key="4">
    <source>
        <dbReference type="Proteomes" id="UP000747399"/>
    </source>
</evidence>
<dbReference type="EMBL" id="BNCO01000054">
    <property type="protein sequence ID" value="GIL62876.1"/>
    <property type="molecule type" value="Genomic_DNA"/>
</dbReference>
<feature type="compositionally biased region" description="Polar residues" evidence="1">
    <location>
        <begin position="175"/>
        <end position="188"/>
    </location>
</feature>
<organism evidence="3 4">
    <name type="scientific">Volvox africanus</name>
    <dbReference type="NCBI Taxonomy" id="51714"/>
    <lineage>
        <taxon>Eukaryota</taxon>
        <taxon>Viridiplantae</taxon>
        <taxon>Chlorophyta</taxon>
        <taxon>core chlorophytes</taxon>
        <taxon>Chlorophyceae</taxon>
        <taxon>CS clade</taxon>
        <taxon>Chlamydomonadales</taxon>
        <taxon>Volvocaceae</taxon>
        <taxon>Volvox</taxon>
    </lineage>
</organism>
<comment type="caution">
    <text evidence="3">The sequence shown here is derived from an EMBL/GenBank/DDBJ whole genome shotgun (WGS) entry which is preliminary data.</text>
</comment>
<dbReference type="PANTHER" id="PTHR47826">
    <property type="entry name" value="OS03G0164700 PROTEIN"/>
    <property type="match status" value="1"/>
</dbReference>
<protein>
    <recommendedName>
        <fullName evidence="2">Carbohydrate kinase PfkB domain-containing protein</fullName>
    </recommendedName>
</protein>
<reference evidence="3" key="1">
    <citation type="journal article" date="2021" name="Proc. Natl. Acad. Sci. U.S.A.">
        <title>Three genomes in the algal genus Volvox reveal the fate of a haploid sex-determining region after a transition to homothallism.</title>
        <authorList>
            <person name="Yamamoto K."/>
            <person name="Hamaji T."/>
            <person name="Kawai-Toyooka H."/>
            <person name="Matsuzaki R."/>
            <person name="Takahashi F."/>
            <person name="Nishimura Y."/>
            <person name="Kawachi M."/>
            <person name="Noguchi H."/>
            <person name="Minakuchi Y."/>
            <person name="Umen J.G."/>
            <person name="Toyoda A."/>
            <person name="Nozaki H."/>
        </authorList>
    </citation>
    <scope>NUCLEOTIDE SEQUENCE</scope>
    <source>
        <strain evidence="3">NIES-3780</strain>
    </source>
</reference>
<feature type="domain" description="Carbohydrate kinase PfkB" evidence="2">
    <location>
        <begin position="396"/>
        <end position="447"/>
    </location>
</feature>
<dbReference type="InterPro" id="IPR011611">
    <property type="entry name" value="PfkB_dom"/>
</dbReference>
<feature type="compositionally biased region" description="Polar residues" evidence="1">
    <location>
        <begin position="354"/>
        <end position="368"/>
    </location>
</feature>